<organism evidence="20 21">
    <name type="scientific">Ziziphus jujuba</name>
    <name type="common">Chinese jujube</name>
    <name type="synonym">Ziziphus sativa</name>
    <dbReference type="NCBI Taxonomy" id="326968"/>
    <lineage>
        <taxon>Eukaryota</taxon>
        <taxon>Viridiplantae</taxon>
        <taxon>Streptophyta</taxon>
        <taxon>Embryophyta</taxon>
        <taxon>Tracheophyta</taxon>
        <taxon>Spermatophyta</taxon>
        <taxon>Magnoliopsida</taxon>
        <taxon>eudicotyledons</taxon>
        <taxon>Gunneridae</taxon>
        <taxon>Pentapetalae</taxon>
        <taxon>rosids</taxon>
        <taxon>fabids</taxon>
        <taxon>Rosales</taxon>
        <taxon>Rhamnaceae</taxon>
        <taxon>Paliureae</taxon>
        <taxon>Ziziphus</taxon>
    </lineage>
</organism>
<evidence type="ECO:0000259" key="19">
    <source>
        <dbReference type="PROSITE" id="PS50011"/>
    </source>
</evidence>
<evidence type="ECO:0000256" key="18">
    <source>
        <dbReference type="SAM" id="SignalP"/>
    </source>
</evidence>
<evidence type="ECO:0000313" key="20">
    <source>
        <dbReference type="Proteomes" id="UP001652623"/>
    </source>
</evidence>
<dbReference type="InterPro" id="IPR032675">
    <property type="entry name" value="LRR_dom_sf"/>
</dbReference>
<keyword evidence="4" id="KW-0433">Leucine-rich repeat</keyword>
<dbReference type="PROSITE" id="PS50011">
    <property type="entry name" value="PROTEIN_KINASE_DOM"/>
    <property type="match status" value="1"/>
</dbReference>
<evidence type="ECO:0000256" key="12">
    <source>
        <dbReference type="ARBA" id="ARBA00022989"/>
    </source>
</evidence>
<evidence type="ECO:0000256" key="4">
    <source>
        <dbReference type="ARBA" id="ARBA00022614"/>
    </source>
</evidence>
<dbReference type="PROSITE" id="PS00107">
    <property type="entry name" value="PROTEIN_KINASE_ATP"/>
    <property type="match status" value="1"/>
</dbReference>
<dbReference type="Pfam" id="PF12819">
    <property type="entry name" value="Malectin_like"/>
    <property type="match status" value="1"/>
</dbReference>
<dbReference type="PRINTS" id="PR00019">
    <property type="entry name" value="LEURICHRPT"/>
</dbReference>
<dbReference type="InterPro" id="IPR001611">
    <property type="entry name" value="Leu-rich_rpt"/>
</dbReference>
<dbReference type="Pfam" id="PF07714">
    <property type="entry name" value="PK_Tyr_Ser-Thr"/>
    <property type="match status" value="1"/>
</dbReference>
<dbReference type="PANTHER" id="PTHR45631:SF202">
    <property type="entry name" value="SENESCENCE-INDUCED RECEPTOR-LIKE SERINE_THREONINE-PROTEIN KINASE"/>
    <property type="match status" value="1"/>
</dbReference>
<dbReference type="SMART" id="SM00220">
    <property type="entry name" value="S_TKc"/>
    <property type="match status" value="1"/>
</dbReference>
<evidence type="ECO:0000256" key="3">
    <source>
        <dbReference type="ARBA" id="ARBA00022527"/>
    </source>
</evidence>
<feature type="signal peptide" evidence="18">
    <location>
        <begin position="1"/>
        <end position="23"/>
    </location>
</feature>
<evidence type="ECO:0000256" key="16">
    <source>
        <dbReference type="PROSITE-ProRule" id="PRU10141"/>
    </source>
</evidence>
<evidence type="ECO:0000256" key="11">
    <source>
        <dbReference type="ARBA" id="ARBA00022840"/>
    </source>
</evidence>
<proteinExistence type="predicted"/>
<keyword evidence="6 17" id="KW-0812">Transmembrane</keyword>
<keyword evidence="13 17" id="KW-0472">Membrane</keyword>
<dbReference type="InterPro" id="IPR001245">
    <property type="entry name" value="Ser-Thr/Tyr_kinase_cat_dom"/>
</dbReference>
<accession>A0ABM4A763</accession>
<sequence>MEMLKNFLCISFLVFGFLLLVHAQDQSGFISLDCGLPRNSNYSEPGTKINYISDADFIDTGSSESIKPEYKANLQQQAAYVRSFPEGIRNCYTINVTSGTKYLIRSSFLYGDYDGLNKLPQFDLHFGPNYWETIKFDEVTSSTIKEIVHVPLMDYVHICLVNTGKGTPFISALELRPLTNSSYASSGSLALYFRLDTGSVSNSSYRYPYDIFDRLWLPYSYSKWTQITTNATIDSGSHNSYQPASIVMNTAATPIDATAPMEFYWVPSDPSLEFFVYMHFAELHKMKANESRAFNINCNGKLLYGPLSPDYLYTTTIFTPTSLTAENFTFSLVQLDNSTLPPILNGLEVYTLIDFSQSETEKDDVDAITNIKSTYGVNKNWQGDPCAPVSYVWAGLNCSYRGLDPPRIISLNLSSSGLTGDIAPYISSLTMLQTLDLSNNNLSGSIPEFLSQMPNLKFLNLENNKLNSSVPAKLIEKSNAGSLSLGMGGNPDLCQSSSCKKKKSNNVLVPVLASVGGVVVVVVLLVAGAILFIPKRKRNQVEAGKINAESGHPNDSFESRKRQYTYSEVLKMTSNFERVLGKGGFGMVYHGVLTDGTEVAVKMLSPSSVQGYQQFQAEVKLLLRVHHRNLTNLVGYCNEGTNMALIYEYLSNGDLHSHLSDNSEVNVLSWEGRLKIALDSAQGLEYLHHGCKPPIVHRDVKTTNILLTDNFQAKIADFGLSRCFPTDGGTHVSTVVAGTPGYLDPEYSITNRLHEKSDVYSFGVVLLEMITGRPAIVRGHEKPHISQWVSSILSNGDIRNVVDQRLRGDYEVNSVWKAVEVAMACVSPTSAKRPNMNQVVTEIQDCLATELSRKNESLVTDSATSIETFSITGTTELSPLAR</sequence>
<keyword evidence="9 16" id="KW-0547">Nucleotide-binding</keyword>
<dbReference type="Gene3D" id="3.80.10.10">
    <property type="entry name" value="Ribonuclease Inhibitor"/>
    <property type="match status" value="1"/>
</dbReference>
<keyword evidence="8" id="KW-0677">Repeat</keyword>
<keyword evidence="3" id="KW-0723">Serine/threonine-protein kinase</keyword>
<keyword evidence="12 17" id="KW-1133">Transmembrane helix</keyword>
<evidence type="ECO:0000256" key="1">
    <source>
        <dbReference type="ARBA" id="ARBA00004167"/>
    </source>
</evidence>
<evidence type="ECO:0000256" key="6">
    <source>
        <dbReference type="ARBA" id="ARBA00022692"/>
    </source>
</evidence>
<feature type="chain" id="PRO_5046652229" description="non-specific serine/threonine protein kinase" evidence="18">
    <location>
        <begin position="24"/>
        <end position="882"/>
    </location>
</feature>
<dbReference type="SUPFAM" id="SSF56112">
    <property type="entry name" value="Protein kinase-like (PK-like)"/>
    <property type="match status" value="1"/>
</dbReference>
<dbReference type="InterPro" id="IPR011009">
    <property type="entry name" value="Kinase-like_dom_sf"/>
</dbReference>
<dbReference type="InterPro" id="IPR000719">
    <property type="entry name" value="Prot_kinase_dom"/>
</dbReference>
<comment type="subcellular location">
    <subcellularLocation>
        <location evidence="1">Membrane</location>
        <topology evidence="1">Single-pass membrane protein</topology>
    </subcellularLocation>
</comment>
<dbReference type="InterPro" id="IPR008271">
    <property type="entry name" value="Ser/Thr_kinase_AS"/>
</dbReference>
<comment type="catalytic activity">
    <reaction evidence="14">
        <text>L-threonyl-[protein] + ATP = O-phospho-L-threonyl-[protein] + ADP + H(+)</text>
        <dbReference type="Rhea" id="RHEA:46608"/>
        <dbReference type="Rhea" id="RHEA-COMP:11060"/>
        <dbReference type="Rhea" id="RHEA-COMP:11605"/>
        <dbReference type="ChEBI" id="CHEBI:15378"/>
        <dbReference type="ChEBI" id="CHEBI:30013"/>
        <dbReference type="ChEBI" id="CHEBI:30616"/>
        <dbReference type="ChEBI" id="CHEBI:61977"/>
        <dbReference type="ChEBI" id="CHEBI:456216"/>
        <dbReference type="EC" id="2.7.11.1"/>
    </reaction>
</comment>
<protein>
    <recommendedName>
        <fullName evidence="2">non-specific serine/threonine protein kinase</fullName>
        <ecNumber evidence="2">2.7.11.1</ecNumber>
    </recommendedName>
</protein>
<evidence type="ECO:0000256" key="5">
    <source>
        <dbReference type="ARBA" id="ARBA00022679"/>
    </source>
</evidence>
<evidence type="ECO:0000256" key="9">
    <source>
        <dbReference type="ARBA" id="ARBA00022741"/>
    </source>
</evidence>
<dbReference type="InterPro" id="IPR024788">
    <property type="entry name" value="Malectin-like_Carb-bd_dom"/>
</dbReference>
<evidence type="ECO:0000256" key="2">
    <source>
        <dbReference type="ARBA" id="ARBA00012513"/>
    </source>
</evidence>
<feature type="domain" description="Protein kinase" evidence="19">
    <location>
        <begin position="574"/>
        <end position="847"/>
    </location>
</feature>
<evidence type="ECO:0000256" key="14">
    <source>
        <dbReference type="ARBA" id="ARBA00047899"/>
    </source>
</evidence>
<feature type="transmembrane region" description="Helical" evidence="17">
    <location>
        <begin position="507"/>
        <end position="533"/>
    </location>
</feature>
<dbReference type="PROSITE" id="PS00108">
    <property type="entry name" value="PROTEIN_KINASE_ST"/>
    <property type="match status" value="1"/>
</dbReference>
<evidence type="ECO:0000256" key="13">
    <source>
        <dbReference type="ARBA" id="ARBA00023136"/>
    </source>
</evidence>
<keyword evidence="20" id="KW-1185">Reference proteome</keyword>
<feature type="binding site" evidence="16">
    <location>
        <position position="602"/>
    </location>
    <ligand>
        <name>ATP</name>
        <dbReference type="ChEBI" id="CHEBI:30616"/>
    </ligand>
</feature>
<dbReference type="InterPro" id="IPR017441">
    <property type="entry name" value="Protein_kinase_ATP_BS"/>
</dbReference>
<dbReference type="InterPro" id="IPR025875">
    <property type="entry name" value="Leu-rich_rpt_4"/>
</dbReference>
<dbReference type="CDD" id="cd14066">
    <property type="entry name" value="STKc_IRAK"/>
    <property type="match status" value="1"/>
</dbReference>
<dbReference type="EC" id="2.7.11.1" evidence="2"/>
<dbReference type="Pfam" id="PF12799">
    <property type="entry name" value="LRR_4"/>
    <property type="match status" value="1"/>
</dbReference>
<keyword evidence="5" id="KW-0808">Transferase</keyword>
<dbReference type="PROSITE" id="PS51450">
    <property type="entry name" value="LRR"/>
    <property type="match status" value="1"/>
</dbReference>
<dbReference type="Proteomes" id="UP001652623">
    <property type="component" value="Chromosome 1"/>
</dbReference>
<evidence type="ECO:0000256" key="10">
    <source>
        <dbReference type="ARBA" id="ARBA00022777"/>
    </source>
</evidence>
<keyword evidence="11 16" id="KW-0067">ATP-binding</keyword>
<evidence type="ECO:0000256" key="15">
    <source>
        <dbReference type="ARBA" id="ARBA00048679"/>
    </source>
</evidence>
<dbReference type="RefSeq" id="XP_060672566.1">
    <property type="nucleotide sequence ID" value="XM_060816583.1"/>
</dbReference>
<keyword evidence="7 18" id="KW-0732">Signal</keyword>
<evidence type="ECO:0000313" key="21">
    <source>
        <dbReference type="RefSeq" id="XP_060672566.1"/>
    </source>
</evidence>
<dbReference type="Gene3D" id="3.30.200.20">
    <property type="entry name" value="Phosphorylase Kinase, domain 1"/>
    <property type="match status" value="1"/>
</dbReference>
<name>A0ABM4A763_ZIZJJ</name>
<evidence type="ECO:0000256" key="8">
    <source>
        <dbReference type="ARBA" id="ARBA00022737"/>
    </source>
</evidence>
<gene>
    <name evidence="21" type="primary">LOC132803463</name>
</gene>
<dbReference type="GeneID" id="132803463"/>
<keyword evidence="10" id="KW-0418">Kinase</keyword>
<dbReference type="PANTHER" id="PTHR45631">
    <property type="entry name" value="OS07G0107800 PROTEIN-RELATED"/>
    <property type="match status" value="1"/>
</dbReference>
<comment type="catalytic activity">
    <reaction evidence="15">
        <text>L-seryl-[protein] + ATP = O-phospho-L-seryl-[protein] + ADP + H(+)</text>
        <dbReference type="Rhea" id="RHEA:17989"/>
        <dbReference type="Rhea" id="RHEA-COMP:9863"/>
        <dbReference type="Rhea" id="RHEA-COMP:11604"/>
        <dbReference type="ChEBI" id="CHEBI:15378"/>
        <dbReference type="ChEBI" id="CHEBI:29999"/>
        <dbReference type="ChEBI" id="CHEBI:30616"/>
        <dbReference type="ChEBI" id="CHEBI:83421"/>
        <dbReference type="ChEBI" id="CHEBI:456216"/>
        <dbReference type="EC" id="2.7.11.1"/>
    </reaction>
</comment>
<reference evidence="21" key="1">
    <citation type="submission" date="2025-08" db="UniProtKB">
        <authorList>
            <consortium name="RefSeq"/>
        </authorList>
    </citation>
    <scope>IDENTIFICATION</scope>
    <source>
        <tissue evidence="21">Seedling</tissue>
    </source>
</reference>
<evidence type="ECO:0000256" key="7">
    <source>
        <dbReference type="ARBA" id="ARBA00022729"/>
    </source>
</evidence>
<dbReference type="SUPFAM" id="SSF52058">
    <property type="entry name" value="L domain-like"/>
    <property type="match status" value="1"/>
</dbReference>
<dbReference type="Gene3D" id="1.10.510.10">
    <property type="entry name" value="Transferase(Phosphotransferase) domain 1"/>
    <property type="match status" value="1"/>
</dbReference>
<evidence type="ECO:0000256" key="17">
    <source>
        <dbReference type="SAM" id="Phobius"/>
    </source>
</evidence>